<dbReference type="InterPro" id="IPR017853">
    <property type="entry name" value="GH"/>
</dbReference>
<feature type="region of interest" description="Disordered" evidence="3">
    <location>
        <begin position="1"/>
        <end position="32"/>
    </location>
</feature>
<dbReference type="InterPro" id="IPR013785">
    <property type="entry name" value="Aldolase_TIM"/>
</dbReference>
<evidence type="ECO:0000313" key="7">
    <source>
        <dbReference type="Proteomes" id="UP001287286"/>
    </source>
</evidence>
<keyword evidence="7" id="KW-1185">Reference proteome</keyword>
<evidence type="ECO:0000256" key="3">
    <source>
        <dbReference type="SAM" id="MobiDB-lite"/>
    </source>
</evidence>
<dbReference type="Pfam" id="PF03537">
    <property type="entry name" value="Glyco_hydro_114"/>
    <property type="match status" value="1"/>
</dbReference>
<evidence type="ECO:0000259" key="5">
    <source>
        <dbReference type="Pfam" id="PF03537"/>
    </source>
</evidence>
<gene>
    <name evidence="6" type="ORF">Purlil1_7645</name>
</gene>
<protein>
    <recommendedName>
        <fullName evidence="2">alpha-galactosidase</fullName>
        <ecNumber evidence="2">3.2.1.22</ecNumber>
    </recommendedName>
</protein>
<dbReference type="PANTHER" id="PTHR35273:SF2">
    <property type="entry name" value="ALPHA-GALACTOSIDASE"/>
    <property type="match status" value="1"/>
</dbReference>
<name>A0ABR0BV28_PURLI</name>
<dbReference type="InterPro" id="IPR004352">
    <property type="entry name" value="GH114_TIM-barrel"/>
</dbReference>
<dbReference type="Proteomes" id="UP001287286">
    <property type="component" value="Unassembled WGS sequence"/>
</dbReference>
<keyword evidence="4" id="KW-0472">Membrane</keyword>
<evidence type="ECO:0000256" key="1">
    <source>
        <dbReference type="ARBA" id="ARBA00001255"/>
    </source>
</evidence>
<evidence type="ECO:0000256" key="2">
    <source>
        <dbReference type="ARBA" id="ARBA00012755"/>
    </source>
</evidence>
<sequence>MSDAEHAAPAASEKRSGNENDGGDKTKDKRPGWPLWKKLAVAGAIFLVVVGLAVGLGVGLTRSRGGGDSDSSDDEKRDGGAPPPPSNGTGSSRSSVWRPKAGTSWQIVLKNPVDLGSGGGGSGVTPDVDVYDLDMYENSAATFQKLHGAGKKVVCYFSAGSYEDWRADKGEFKDVDLGKPLRGWAGERWLKLGSENVRRIMSKRVEYAAQKGCDAIDPDNVDGYQNDNGLGLTANDTISFVTFLQAEASRHNMSMGLKNAAGIIPEVLHLCDFSVNEQCVEEGECESFAAFVAAGKPVFHIEYPDGVDGENAAGGKILKAAAEEICGRKGKAKGAEGFSTVMKRMELDGWVEYCDGKVYETKTTKPRGKRSWSFHITSISKGAARAAVVVSAGAPGTGFETPPTCPINGAAGAQIGFSWANGLSFSHVADGCLRVQAVGTRANGLRMGEVLRRKRPGHERQNGRAAAIGLARCALLGGNRPGTSSRSCCHWKHLQHLTFALCEDPSVGCAVFQALQAPLPKLRSMRPARSEPQHEGRVNLDYYCRQACEGGKYVRREAGPKRRISKYMRAH</sequence>
<comment type="caution">
    <text evidence="6">The sequence shown here is derived from an EMBL/GenBank/DDBJ whole genome shotgun (WGS) entry which is preliminary data.</text>
</comment>
<keyword evidence="4" id="KW-1133">Transmembrane helix</keyword>
<evidence type="ECO:0000313" key="6">
    <source>
        <dbReference type="EMBL" id="KAK4087887.1"/>
    </source>
</evidence>
<dbReference type="SUPFAM" id="SSF51445">
    <property type="entry name" value="(Trans)glycosidases"/>
    <property type="match status" value="1"/>
</dbReference>
<feature type="compositionally biased region" description="Basic and acidic residues" evidence="3">
    <location>
        <begin position="1"/>
        <end position="31"/>
    </location>
</feature>
<accession>A0ABR0BV28</accession>
<feature type="transmembrane region" description="Helical" evidence="4">
    <location>
        <begin position="39"/>
        <end position="60"/>
    </location>
</feature>
<reference evidence="6 7" key="1">
    <citation type="journal article" date="2024" name="Microbiol. Resour. Announc.">
        <title>Genome annotations for the ascomycete fungi Trichoderma harzianum, Trichoderma aggressivum, and Purpureocillium lilacinum.</title>
        <authorList>
            <person name="Beijen E.P.W."/>
            <person name="Ohm R.A."/>
        </authorList>
    </citation>
    <scope>NUCLEOTIDE SEQUENCE [LARGE SCALE GENOMIC DNA]</scope>
    <source>
        <strain evidence="6 7">CBS 150709</strain>
    </source>
</reference>
<evidence type="ECO:0000256" key="4">
    <source>
        <dbReference type="SAM" id="Phobius"/>
    </source>
</evidence>
<feature type="region of interest" description="Disordered" evidence="3">
    <location>
        <begin position="60"/>
        <end position="97"/>
    </location>
</feature>
<comment type="catalytic activity">
    <reaction evidence="1">
        <text>Hydrolysis of terminal, non-reducing alpha-D-galactose residues in alpha-D-galactosides, including galactose oligosaccharides, galactomannans and galactolipids.</text>
        <dbReference type="EC" id="3.2.1.22"/>
    </reaction>
</comment>
<feature type="domain" description="Glycoside-hydrolase family GH114 TIM-barrel" evidence="5">
    <location>
        <begin position="104"/>
        <end position="350"/>
    </location>
</feature>
<keyword evidence="4" id="KW-0812">Transmembrane</keyword>
<dbReference type="EC" id="3.2.1.22" evidence="2"/>
<dbReference type="PANTHER" id="PTHR35273">
    <property type="entry name" value="ALPHA-1,4 POLYGALACTOSAMINIDASE, PUTATIVE (AFU_ORTHOLOGUE AFUA_3G07890)-RELATED"/>
    <property type="match status" value="1"/>
</dbReference>
<dbReference type="EMBL" id="JAWRVI010000028">
    <property type="protein sequence ID" value="KAK4087887.1"/>
    <property type="molecule type" value="Genomic_DNA"/>
</dbReference>
<organism evidence="6 7">
    <name type="scientific">Purpureocillium lilacinum</name>
    <name type="common">Paecilomyces lilacinus</name>
    <dbReference type="NCBI Taxonomy" id="33203"/>
    <lineage>
        <taxon>Eukaryota</taxon>
        <taxon>Fungi</taxon>
        <taxon>Dikarya</taxon>
        <taxon>Ascomycota</taxon>
        <taxon>Pezizomycotina</taxon>
        <taxon>Sordariomycetes</taxon>
        <taxon>Hypocreomycetidae</taxon>
        <taxon>Hypocreales</taxon>
        <taxon>Ophiocordycipitaceae</taxon>
        <taxon>Purpureocillium</taxon>
    </lineage>
</organism>
<dbReference type="Gene3D" id="3.20.20.70">
    <property type="entry name" value="Aldolase class I"/>
    <property type="match status" value="1"/>
</dbReference>
<proteinExistence type="predicted"/>